<dbReference type="RefSeq" id="XP_034246793.1">
    <property type="nucleotide sequence ID" value="XM_034390902.1"/>
</dbReference>
<dbReference type="PANTHER" id="PTHR31650">
    <property type="entry name" value="O-ACYLTRANSFERASE (WSD1-LIKE) FAMILY PROTEIN"/>
    <property type="match status" value="1"/>
</dbReference>
<dbReference type="Pfam" id="PF06974">
    <property type="entry name" value="WS_DGAT_C"/>
    <property type="match status" value="1"/>
</dbReference>
<dbReference type="Pfam" id="PF03007">
    <property type="entry name" value="WS_DGAT_cat"/>
    <property type="match status" value="1"/>
</dbReference>
<dbReference type="GO" id="GO:0019432">
    <property type="term" value="P:triglyceride biosynthetic process"/>
    <property type="evidence" value="ECO:0007669"/>
    <property type="project" value="UniProtKB-UniPathway"/>
</dbReference>
<dbReference type="GO" id="GO:0047196">
    <property type="term" value="F:long-chain-alcohol O-fatty-acyltransferase activity"/>
    <property type="evidence" value="ECO:0007669"/>
    <property type="project" value="UniProtKB-EC"/>
</dbReference>
<proteinExistence type="inferred from homology"/>
<dbReference type="GO" id="GO:0004144">
    <property type="term" value="F:diacylglycerol O-acyltransferase activity"/>
    <property type="evidence" value="ECO:0007669"/>
    <property type="project" value="UniProtKB-EC"/>
</dbReference>
<dbReference type="AlphaFoldDB" id="A0A6P8Z2S7"/>
<evidence type="ECO:0000259" key="9">
    <source>
        <dbReference type="Pfam" id="PF03007"/>
    </source>
</evidence>
<keyword evidence="3" id="KW-0808">Transferase</keyword>
<evidence type="ECO:0000256" key="7">
    <source>
        <dbReference type="ARBA" id="ARBA00048109"/>
    </source>
</evidence>
<feature type="domain" description="O-acyltransferase WSD1 C-terminal" evidence="10">
    <location>
        <begin position="269"/>
        <end position="403"/>
    </location>
</feature>
<feature type="region of interest" description="Disordered" evidence="8">
    <location>
        <begin position="492"/>
        <end position="521"/>
    </location>
</feature>
<evidence type="ECO:0000313" key="12">
    <source>
        <dbReference type="RefSeq" id="XP_034246793.1"/>
    </source>
</evidence>
<evidence type="ECO:0000259" key="10">
    <source>
        <dbReference type="Pfam" id="PF06974"/>
    </source>
</evidence>
<feature type="non-terminal residue" evidence="12">
    <location>
        <position position="1"/>
    </location>
</feature>
<dbReference type="GO" id="GO:0005886">
    <property type="term" value="C:plasma membrane"/>
    <property type="evidence" value="ECO:0007669"/>
    <property type="project" value="TreeGrafter"/>
</dbReference>
<evidence type="ECO:0000256" key="5">
    <source>
        <dbReference type="ARBA" id="ARBA00024360"/>
    </source>
</evidence>
<comment type="pathway">
    <text evidence="1">Glycerolipid metabolism; triacylglycerol biosynthesis.</text>
</comment>
<dbReference type="InterPro" id="IPR004255">
    <property type="entry name" value="O-acyltransferase_WSD1_N"/>
</dbReference>
<protein>
    <submittedName>
        <fullName evidence="12">Uncharacterized protein LOC117648394</fullName>
    </submittedName>
</protein>
<dbReference type="OrthoDB" id="619536at2759"/>
<sequence length="592" mass="63623">GLDVGRLQDIVATRVLPQCPRLTARPKHMPFAAGGGMCWVPDSDFAIERHVFLADCGGDGLQVYVSQLLDEKLPDDRPPWELRLLPACGSRKTEVVLVVRVHPALADGDALVRLLCHALADNATARPKQADDDGAAAVSVSWSSGIALSKVRRIQQVSRCSLNCVLLSAVGGAVRVLLQGCGVRQPPDLQVALPLSMHRSKGHDPAGQNGAPLPDHPPLLHLHHHHHLPSESSLYAYIDGLSNAVSANTNNNSHKVRDNNNPEGCAVSNKTAPVVVGLPVSVEGAVPRLWATRRCLQYLRSAADPEVVYLASLGGSWSGKLLAALTDKASLQFATLPGPASTVLVGGAVLKAVYPLQPAPGRLGIAVSVITYADQVFVTVASDAALGPAGSLLLQHFNVQIELLWRLLRNRRAPGETRPPLSLLRRADVQASPVGELASRLCYVQGELERLASEEAVDGHFDCGQEAARLSSLSSLKAEFTTLLHEVRKRQLQADEDGDVGVQARSSRRHRGRRMTSSPEQEYDAIAEAYYPAELKNCAKFSLLEESPTAEAASVASEQRRPSCLKKTTRRDTPPSDQSSPSLSTSVLHQLR</sequence>
<comment type="catalytic activity">
    <reaction evidence="7">
        <text>an acyl-CoA + a 1,2-diacyl-sn-glycerol = a triacyl-sn-glycerol + CoA</text>
        <dbReference type="Rhea" id="RHEA:10868"/>
        <dbReference type="ChEBI" id="CHEBI:17815"/>
        <dbReference type="ChEBI" id="CHEBI:57287"/>
        <dbReference type="ChEBI" id="CHEBI:58342"/>
        <dbReference type="ChEBI" id="CHEBI:64615"/>
        <dbReference type="EC" id="2.3.1.20"/>
    </reaction>
</comment>
<comment type="pathway">
    <text evidence="2">Lipid metabolism.</text>
</comment>
<accession>A0A6P8Z2S7</accession>
<comment type="similarity">
    <text evidence="5">In the N-terminal section; belongs to the long-chain O-acyltransferase family.</text>
</comment>
<keyword evidence="11" id="KW-1185">Reference proteome</keyword>
<organism evidence="12">
    <name type="scientific">Thrips palmi</name>
    <name type="common">Melon thrips</name>
    <dbReference type="NCBI Taxonomy" id="161013"/>
    <lineage>
        <taxon>Eukaryota</taxon>
        <taxon>Metazoa</taxon>
        <taxon>Ecdysozoa</taxon>
        <taxon>Arthropoda</taxon>
        <taxon>Hexapoda</taxon>
        <taxon>Insecta</taxon>
        <taxon>Pterygota</taxon>
        <taxon>Neoptera</taxon>
        <taxon>Paraneoptera</taxon>
        <taxon>Thysanoptera</taxon>
        <taxon>Terebrantia</taxon>
        <taxon>Thripoidea</taxon>
        <taxon>Thripidae</taxon>
        <taxon>Thrips</taxon>
    </lineage>
</organism>
<dbReference type="PANTHER" id="PTHR31650:SF1">
    <property type="entry name" value="WAX ESTER SYNTHASE_DIACYLGLYCEROL ACYLTRANSFERASE 4-RELATED"/>
    <property type="match status" value="1"/>
</dbReference>
<feature type="compositionally biased region" description="Low complexity" evidence="8">
    <location>
        <begin position="575"/>
        <end position="586"/>
    </location>
</feature>
<dbReference type="InterPro" id="IPR009721">
    <property type="entry name" value="O-acyltransferase_WSD1_C"/>
</dbReference>
<gene>
    <name evidence="12" type="primary">LOC117648394</name>
</gene>
<dbReference type="InterPro" id="IPR045034">
    <property type="entry name" value="O-acyltransferase_WSD1-like"/>
</dbReference>
<dbReference type="KEGG" id="tpal:117648394"/>
<name>A0A6P8Z2S7_THRPL</name>
<dbReference type="UniPathway" id="UPA00282"/>
<evidence type="ECO:0000256" key="4">
    <source>
        <dbReference type="ARBA" id="ARBA00023315"/>
    </source>
</evidence>
<dbReference type="GeneID" id="117648394"/>
<feature type="domain" description="O-acyltransferase WSD1-like N-terminal" evidence="9">
    <location>
        <begin position="14"/>
        <end position="138"/>
    </location>
</feature>
<feature type="region of interest" description="Disordered" evidence="8">
    <location>
        <begin position="198"/>
        <end position="223"/>
    </location>
</feature>
<keyword evidence="4" id="KW-0012">Acyltransferase</keyword>
<reference evidence="12" key="1">
    <citation type="submission" date="2025-08" db="UniProtKB">
        <authorList>
            <consortium name="RefSeq"/>
        </authorList>
    </citation>
    <scope>IDENTIFICATION</scope>
    <source>
        <tissue evidence="12">Total insect</tissue>
    </source>
</reference>
<evidence type="ECO:0000256" key="2">
    <source>
        <dbReference type="ARBA" id="ARBA00005189"/>
    </source>
</evidence>
<evidence type="ECO:0000313" key="11">
    <source>
        <dbReference type="Proteomes" id="UP000515158"/>
    </source>
</evidence>
<evidence type="ECO:0000256" key="3">
    <source>
        <dbReference type="ARBA" id="ARBA00022679"/>
    </source>
</evidence>
<comment type="catalytic activity">
    <reaction evidence="6">
        <text>a long chain fatty alcohol + a fatty acyl-CoA = a long-chain alcohol wax ester + CoA</text>
        <dbReference type="Rhea" id="RHEA:38443"/>
        <dbReference type="ChEBI" id="CHEBI:17135"/>
        <dbReference type="ChEBI" id="CHEBI:57287"/>
        <dbReference type="ChEBI" id="CHEBI:77636"/>
        <dbReference type="ChEBI" id="CHEBI:235323"/>
        <dbReference type="EC" id="2.3.1.75"/>
    </reaction>
</comment>
<dbReference type="Proteomes" id="UP000515158">
    <property type="component" value="Unplaced"/>
</dbReference>
<evidence type="ECO:0000256" key="6">
    <source>
        <dbReference type="ARBA" id="ARBA00047604"/>
    </source>
</evidence>
<evidence type="ECO:0000256" key="1">
    <source>
        <dbReference type="ARBA" id="ARBA00004771"/>
    </source>
</evidence>
<dbReference type="InParanoid" id="A0A6P8Z2S7"/>
<feature type="region of interest" description="Disordered" evidence="8">
    <location>
        <begin position="549"/>
        <end position="592"/>
    </location>
</feature>
<evidence type="ECO:0000256" key="8">
    <source>
        <dbReference type="SAM" id="MobiDB-lite"/>
    </source>
</evidence>